<evidence type="ECO:0000256" key="4">
    <source>
        <dbReference type="ARBA" id="ARBA00022692"/>
    </source>
</evidence>
<dbReference type="GO" id="GO:0005886">
    <property type="term" value="C:plasma membrane"/>
    <property type="evidence" value="ECO:0007669"/>
    <property type="project" value="UniProtKB-SubCell"/>
</dbReference>
<dbReference type="GO" id="GO:0008233">
    <property type="term" value="F:peptidase activity"/>
    <property type="evidence" value="ECO:0007669"/>
    <property type="project" value="UniProtKB-KW"/>
</dbReference>
<keyword evidence="2" id="KW-1003">Cell membrane</keyword>
<reference evidence="10 12" key="2">
    <citation type="submission" date="2016-06" db="EMBL/GenBank/DDBJ databases">
        <title>Genome sequence of Oerskovia enterophila DSM 43852.</title>
        <authorList>
            <person name="Poehlein A."/>
            <person name="Jag V."/>
            <person name="Bengelsdorf F.R."/>
            <person name="Daniel R."/>
            <person name="Duerre P."/>
        </authorList>
    </citation>
    <scope>NUCLEOTIDE SEQUENCE [LARGE SCALE GENOMIC DNA]</scope>
    <source>
        <strain evidence="10 12">DSM 43852</strain>
    </source>
</reference>
<evidence type="ECO:0000256" key="8">
    <source>
        <dbReference type="SAM" id="Phobius"/>
    </source>
</evidence>
<accession>A0A161YES8</accession>
<proteinExistence type="predicted"/>
<dbReference type="NCBIfam" id="TIGR04178">
    <property type="entry name" value="exo_archaeo"/>
    <property type="match status" value="1"/>
</dbReference>
<evidence type="ECO:0000313" key="9">
    <source>
        <dbReference type="EMBL" id="KZM34338.1"/>
    </source>
</evidence>
<organism evidence="9 11">
    <name type="scientific">Oerskovia enterophila</name>
    <dbReference type="NCBI Taxonomy" id="43678"/>
    <lineage>
        <taxon>Bacteria</taxon>
        <taxon>Bacillati</taxon>
        <taxon>Actinomycetota</taxon>
        <taxon>Actinomycetes</taxon>
        <taxon>Micrococcales</taxon>
        <taxon>Cellulomonadaceae</taxon>
        <taxon>Oerskovia</taxon>
    </lineage>
</organism>
<keyword evidence="3" id="KW-0645">Protease</keyword>
<keyword evidence="6 8" id="KW-1133">Transmembrane helix</keyword>
<evidence type="ECO:0000256" key="6">
    <source>
        <dbReference type="ARBA" id="ARBA00022989"/>
    </source>
</evidence>
<protein>
    <submittedName>
        <fullName evidence="9">Transmembrane exosortase EpsH</fullName>
    </submittedName>
</protein>
<keyword evidence="12" id="KW-1185">Reference proteome</keyword>
<dbReference type="InterPro" id="IPR026392">
    <property type="entry name" value="Exo/Archaeosortase_dom"/>
</dbReference>
<name>A0A161YES8_9CELL</name>
<dbReference type="Pfam" id="PF09721">
    <property type="entry name" value="Exosortase_EpsH"/>
    <property type="match status" value="1"/>
</dbReference>
<dbReference type="Proteomes" id="UP000076447">
    <property type="component" value="Unassembled WGS sequence"/>
</dbReference>
<evidence type="ECO:0000256" key="3">
    <source>
        <dbReference type="ARBA" id="ARBA00022670"/>
    </source>
</evidence>
<comment type="caution">
    <text evidence="9">The sequence shown here is derived from an EMBL/GenBank/DDBJ whole genome shotgun (WGS) entry which is preliminary data.</text>
</comment>
<evidence type="ECO:0000256" key="7">
    <source>
        <dbReference type="ARBA" id="ARBA00023136"/>
    </source>
</evidence>
<keyword evidence="4 8" id="KW-0812">Transmembrane</keyword>
<dbReference type="EMBL" id="MAQA01000066">
    <property type="protein sequence ID" value="OCI29603.1"/>
    <property type="molecule type" value="Genomic_DNA"/>
</dbReference>
<evidence type="ECO:0000256" key="5">
    <source>
        <dbReference type="ARBA" id="ARBA00022801"/>
    </source>
</evidence>
<feature type="transmembrane region" description="Helical" evidence="8">
    <location>
        <begin position="75"/>
        <end position="99"/>
    </location>
</feature>
<dbReference type="InterPro" id="IPR019127">
    <property type="entry name" value="Exosortase"/>
</dbReference>
<dbReference type="Proteomes" id="UP000093412">
    <property type="component" value="Unassembled WGS sequence"/>
</dbReference>
<comment type="subcellular location">
    <subcellularLocation>
        <location evidence="1">Cell membrane</location>
        <topology evidence="1">Multi-pass membrane protein</topology>
    </subcellularLocation>
</comment>
<sequence>MPRLGASAVRWALASSLLGGAAYLASQALPYRMAEARGASWVLRTLFALESRTSPDRPVFFYQRVAGDDFSWRGLVVTAECTSLFFVLPILVLGAVVLASRRASTWRVLAAVAAATGFLVAVNLGRCAAIALASIRWGDEGFRWAHHTAGSVVMLVALTGCLVLFFRLGFFGRRGGRARQTSGARRERAEGRPGGES</sequence>
<evidence type="ECO:0000256" key="1">
    <source>
        <dbReference type="ARBA" id="ARBA00004651"/>
    </source>
</evidence>
<reference evidence="9 11" key="1">
    <citation type="submission" date="2016-01" db="EMBL/GenBank/DDBJ databases">
        <title>Genome sequence of Oerskovia enterophila VJag, an agar and cellulose degrading bacterium.</title>
        <authorList>
            <person name="Poehlein A."/>
            <person name="Jag V."/>
            <person name="Bengelsdorf F."/>
            <person name="Duerre P."/>
            <person name="Daniel R."/>
        </authorList>
    </citation>
    <scope>NUCLEOTIDE SEQUENCE [LARGE SCALE GENOMIC DNA]</scope>
    <source>
        <strain evidence="9 11">VJag</strain>
    </source>
</reference>
<evidence type="ECO:0000313" key="12">
    <source>
        <dbReference type="Proteomes" id="UP000093412"/>
    </source>
</evidence>
<keyword evidence="5" id="KW-0378">Hydrolase</keyword>
<gene>
    <name evidence="10" type="ORF">OERS_37180</name>
    <name evidence="9" type="ORF">OJAG_29020</name>
</gene>
<keyword evidence="7 8" id="KW-0472">Membrane</keyword>
<dbReference type="AlphaFoldDB" id="A0A161YES8"/>
<dbReference type="PATRIC" id="fig|43678.3.peg.3038"/>
<evidence type="ECO:0000313" key="11">
    <source>
        <dbReference type="Proteomes" id="UP000076447"/>
    </source>
</evidence>
<evidence type="ECO:0000256" key="2">
    <source>
        <dbReference type="ARBA" id="ARBA00022475"/>
    </source>
</evidence>
<feature type="transmembrane region" description="Helical" evidence="8">
    <location>
        <begin position="149"/>
        <end position="170"/>
    </location>
</feature>
<evidence type="ECO:0000313" key="10">
    <source>
        <dbReference type="EMBL" id="OCI29603.1"/>
    </source>
</evidence>
<dbReference type="STRING" id="43678.OJAG_29020"/>
<dbReference type="EMBL" id="LRIE01000080">
    <property type="protein sequence ID" value="KZM34338.1"/>
    <property type="molecule type" value="Genomic_DNA"/>
</dbReference>
<dbReference type="GO" id="GO:0006508">
    <property type="term" value="P:proteolysis"/>
    <property type="evidence" value="ECO:0007669"/>
    <property type="project" value="UniProtKB-KW"/>
</dbReference>
<feature type="transmembrane region" description="Helical" evidence="8">
    <location>
        <begin position="111"/>
        <end position="137"/>
    </location>
</feature>